<protein>
    <recommendedName>
        <fullName evidence="4">FG-GAP repeat protein</fullName>
    </recommendedName>
</protein>
<proteinExistence type="predicted"/>
<feature type="signal peptide" evidence="1">
    <location>
        <begin position="1"/>
        <end position="20"/>
    </location>
</feature>
<dbReference type="EMBL" id="CP063849">
    <property type="protein sequence ID" value="QOY86786.1"/>
    <property type="molecule type" value="Genomic_DNA"/>
</dbReference>
<reference evidence="2 3" key="1">
    <citation type="submission" date="2020-10" db="EMBL/GenBank/DDBJ databases">
        <title>Complete genome sequence of Paludibaculum fermentans P105T, a facultatively anaerobic acidobacterium capable of dissimilatory Fe(III) reduction.</title>
        <authorList>
            <person name="Dedysh S.N."/>
            <person name="Beletsky A.V."/>
            <person name="Kulichevskaya I.S."/>
            <person name="Mardanov A.V."/>
            <person name="Ravin N.V."/>
        </authorList>
    </citation>
    <scope>NUCLEOTIDE SEQUENCE [LARGE SCALE GENOMIC DNA]</scope>
    <source>
        <strain evidence="2 3">P105</strain>
    </source>
</reference>
<dbReference type="KEGG" id="pfer:IRI77_28985"/>
<organism evidence="2 3">
    <name type="scientific">Paludibaculum fermentans</name>
    <dbReference type="NCBI Taxonomy" id="1473598"/>
    <lineage>
        <taxon>Bacteria</taxon>
        <taxon>Pseudomonadati</taxon>
        <taxon>Acidobacteriota</taxon>
        <taxon>Terriglobia</taxon>
        <taxon>Bryobacterales</taxon>
        <taxon>Bryobacteraceae</taxon>
        <taxon>Paludibaculum</taxon>
    </lineage>
</organism>
<evidence type="ECO:0000313" key="2">
    <source>
        <dbReference type="EMBL" id="QOY86786.1"/>
    </source>
</evidence>
<feature type="chain" id="PRO_5032376424" description="FG-GAP repeat protein" evidence="1">
    <location>
        <begin position="21"/>
        <end position="276"/>
    </location>
</feature>
<dbReference type="Proteomes" id="UP000593892">
    <property type="component" value="Chromosome"/>
</dbReference>
<sequence length="276" mass="29835">MRLKWVTAGLAAILAMPAMAGDELNPNLLEELVQASFPRASVRSMPESRCEPRPVEASRGGASRPLLPCFQVIAPPVAEELTVATSVLDEGPPGSRRFVQVETVTRARPAGGPQYVLLLTYTFPDIDHCNQCGFMGKVALLTQERGQWKAAVAYLEGSNLTIDRGTFVDVTGDGQPELLVDASGGANAVSEGSLWVYDLSGPALRLMVRVDTRYDSVNSGFPWARFYKTLDPARSRATGGKALVFRTSVVVRDQRIFDPPEAKDEIVPYPAAGQGQ</sequence>
<evidence type="ECO:0008006" key="4">
    <source>
        <dbReference type="Google" id="ProtNLM"/>
    </source>
</evidence>
<keyword evidence="1" id="KW-0732">Signal</keyword>
<accession>A0A7S7NNA7</accession>
<evidence type="ECO:0000256" key="1">
    <source>
        <dbReference type="SAM" id="SignalP"/>
    </source>
</evidence>
<name>A0A7S7NNA7_PALFE</name>
<keyword evidence="3" id="KW-1185">Reference proteome</keyword>
<dbReference type="RefSeq" id="WP_194448455.1">
    <property type="nucleotide sequence ID" value="NZ_CP063849.1"/>
</dbReference>
<gene>
    <name evidence="2" type="ORF">IRI77_28985</name>
</gene>
<evidence type="ECO:0000313" key="3">
    <source>
        <dbReference type="Proteomes" id="UP000593892"/>
    </source>
</evidence>
<dbReference type="AlphaFoldDB" id="A0A7S7NNA7"/>